<accession>A0ABQ2N5K1</accession>
<evidence type="ECO:0000313" key="1">
    <source>
        <dbReference type="EMBL" id="GGO83967.1"/>
    </source>
</evidence>
<dbReference type="EMBL" id="BMNI01000001">
    <property type="protein sequence ID" value="GGO83967.1"/>
    <property type="molecule type" value="Genomic_DNA"/>
</dbReference>
<sequence>MLRLSFLGCLVVTVLSVVAGVAVTSPSWLARPTAAVAPRTPVTTVATGVRFAPVRVVAPRPGRPGAIPAAAGAAYRTAAGLLSTADAGCHLRWPLLAAAGWVGSRHGSVGHGRGPFDLSRSRWRFSRVDADGDGRQRRRDLDDAALAYAVLLCAGVGDLRRPRLARVALRRIDPRPGYTGEILAVARYYRTHA</sequence>
<dbReference type="RefSeq" id="WP_188781754.1">
    <property type="nucleotide sequence ID" value="NZ_BMNI01000001.1"/>
</dbReference>
<dbReference type="InterPro" id="IPR023346">
    <property type="entry name" value="Lysozyme-like_dom_sf"/>
</dbReference>
<evidence type="ECO:0000313" key="2">
    <source>
        <dbReference type="Proteomes" id="UP000655410"/>
    </source>
</evidence>
<organism evidence="1 2">
    <name type="scientific">Nocardioides phosphati</name>
    <dbReference type="NCBI Taxonomy" id="1867775"/>
    <lineage>
        <taxon>Bacteria</taxon>
        <taxon>Bacillati</taxon>
        <taxon>Actinomycetota</taxon>
        <taxon>Actinomycetes</taxon>
        <taxon>Propionibacteriales</taxon>
        <taxon>Nocardioidaceae</taxon>
        <taxon>Nocardioides</taxon>
    </lineage>
</organism>
<name>A0ABQ2N5K1_9ACTN</name>
<dbReference type="SUPFAM" id="SSF53955">
    <property type="entry name" value="Lysozyme-like"/>
    <property type="match status" value="1"/>
</dbReference>
<evidence type="ECO:0008006" key="3">
    <source>
        <dbReference type="Google" id="ProtNLM"/>
    </source>
</evidence>
<comment type="caution">
    <text evidence="1">The sequence shown here is derived from an EMBL/GenBank/DDBJ whole genome shotgun (WGS) entry which is preliminary data.</text>
</comment>
<reference evidence="2" key="1">
    <citation type="journal article" date="2019" name="Int. J. Syst. Evol. Microbiol.">
        <title>The Global Catalogue of Microorganisms (GCM) 10K type strain sequencing project: providing services to taxonomists for standard genome sequencing and annotation.</title>
        <authorList>
            <consortium name="The Broad Institute Genomics Platform"/>
            <consortium name="The Broad Institute Genome Sequencing Center for Infectious Disease"/>
            <person name="Wu L."/>
            <person name="Ma J."/>
        </authorList>
    </citation>
    <scope>NUCLEOTIDE SEQUENCE [LARGE SCALE GENOMIC DNA]</scope>
    <source>
        <strain evidence="2">CGMCC 4.7371</strain>
    </source>
</reference>
<dbReference type="Proteomes" id="UP000655410">
    <property type="component" value="Unassembled WGS sequence"/>
</dbReference>
<protein>
    <recommendedName>
        <fullName evidence="3">Lytic transglycosylase domain-containing protein</fullName>
    </recommendedName>
</protein>
<gene>
    <name evidence="1" type="ORF">GCM10011584_00410</name>
</gene>
<keyword evidence="2" id="KW-1185">Reference proteome</keyword>
<proteinExistence type="predicted"/>